<proteinExistence type="predicted"/>
<protein>
    <recommendedName>
        <fullName evidence="2">Capsid protein</fullName>
    </recommendedName>
</protein>
<dbReference type="EMBL" id="MT144972">
    <property type="protein sequence ID" value="QJI02062.1"/>
    <property type="molecule type" value="Genomic_DNA"/>
</dbReference>
<evidence type="ECO:0000313" key="1">
    <source>
        <dbReference type="EMBL" id="QJI02062.1"/>
    </source>
</evidence>
<evidence type="ECO:0008006" key="2">
    <source>
        <dbReference type="Google" id="ProtNLM"/>
    </source>
</evidence>
<accession>A0A6M3XW37</accession>
<sequence length="339" mass="36895">MAQGPVTLASAVSLSDLTDLVRRNWTVMKATLPRKARSLFNSEYIGAGQGSSKRIQEFDGETFAAYKAEGTNSEKAQVGSGYSVDMTARTFSKEIDITLEMRTDNRYPQIGQLITDLASFCENRQDLDLTHRVSFATSMSYTDMNGESVSVAMGDTYALAYATHTLAHSPTTYSNRVTGDPAFSQGAYESGMLLATTQTFNNFGEQRVLDWNTVITGTDPSTVRAVKQFLNSQADVDSVQSGIVNVYKDAKRHIELPYLASTAAGAYDSTKRRWWGVIAVGMSGWQAYVGDWIAPTLKTPGAGNNGEDIHSLNWTYSAYCRFGIAVVSGKGIVMSCPSS</sequence>
<organism evidence="1">
    <name type="scientific">viral metagenome</name>
    <dbReference type="NCBI Taxonomy" id="1070528"/>
    <lineage>
        <taxon>unclassified sequences</taxon>
        <taxon>metagenomes</taxon>
        <taxon>organismal metagenomes</taxon>
    </lineage>
</organism>
<name>A0A6M3XW37_9ZZZZ</name>
<dbReference type="AlphaFoldDB" id="A0A6M3XW37"/>
<gene>
    <name evidence="1" type="ORF">TM448B02917_0005</name>
</gene>
<reference evidence="1" key="1">
    <citation type="submission" date="2020-03" db="EMBL/GenBank/DDBJ databases">
        <title>The deep terrestrial virosphere.</title>
        <authorList>
            <person name="Holmfeldt K."/>
            <person name="Nilsson E."/>
            <person name="Simone D."/>
            <person name="Lopez-Fernandez M."/>
            <person name="Wu X."/>
            <person name="de Brujin I."/>
            <person name="Lundin D."/>
            <person name="Andersson A."/>
            <person name="Bertilsson S."/>
            <person name="Dopson M."/>
        </authorList>
    </citation>
    <scope>NUCLEOTIDE SEQUENCE</scope>
    <source>
        <strain evidence="1">TM448B02917</strain>
    </source>
</reference>